<evidence type="ECO:0000256" key="2">
    <source>
        <dbReference type="ARBA" id="ARBA00023015"/>
    </source>
</evidence>
<comment type="similarity">
    <text evidence="1">Belongs to the LysR transcriptional regulatory family.</text>
</comment>
<dbReference type="SUPFAM" id="SSF46785">
    <property type="entry name" value="Winged helix' DNA-binding domain"/>
    <property type="match status" value="1"/>
</dbReference>
<dbReference type="PANTHER" id="PTHR30126">
    <property type="entry name" value="HTH-TYPE TRANSCRIPTIONAL REGULATOR"/>
    <property type="match status" value="1"/>
</dbReference>
<dbReference type="Pfam" id="PF03466">
    <property type="entry name" value="LysR_substrate"/>
    <property type="match status" value="1"/>
</dbReference>
<keyword evidence="3" id="KW-0238">DNA-binding</keyword>
<dbReference type="PROSITE" id="PS50931">
    <property type="entry name" value="HTH_LYSR"/>
    <property type="match status" value="1"/>
</dbReference>
<name>A0ABN7ZKE3_9BURK</name>
<keyword evidence="2" id="KW-0805">Transcription regulation</keyword>
<proteinExistence type="inferred from homology"/>
<dbReference type="InterPro" id="IPR005119">
    <property type="entry name" value="LysR_subst-bd"/>
</dbReference>
<evidence type="ECO:0000259" key="5">
    <source>
        <dbReference type="PROSITE" id="PS50931"/>
    </source>
</evidence>
<gene>
    <name evidence="6" type="primary">gltR_2</name>
    <name evidence="6" type="ORF">LMG32289_05700</name>
</gene>
<accession>A0ABN7ZKE3</accession>
<evidence type="ECO:0000256" key="3">
    <source>
        <dbReference type="ARBA" id="ARBA00023125"/>
    </source>
</evidence>
<dbReference type="PANTHER" id="PTHR30126:SF40">
    <property type="entry name" value="HTH-TYPE TRANSCRIPTIONAL REGULATOR GLTR"/>
    <property type="match status" value="1"/>
</dbReference>
<dbReference type="PRINTS" id="PR00039">
    <property type="entry name" value="HTHLYSR"/>
</dbReference>
<organism evidence="6 7">
    <name type="scientific">Cupriavidus pampae</name>
    <dbReference type="NCBI Taxonomy" id="659251"/>
    <lineage>
        <taxon>Bacteria</taxon>
        <taxon>Pseudomonadati</taxon>
        <taxon>Pseudomonadota</taxon>
        <taxon>Betaproteobacteria</taxon>
        <taxon>Burkholderiales</taxon>
        <taxon>Burkholderiaceae</taxon>
        <taxon>Cupriavidus</taxon>
    </lineage>
</organism>
<dbReference type="RefSeq" id="WP_223994443.1">
    <property type="nucleotide sequence ID" value="NZ_CAJZAG010000013.1"/>
</dbReference>
<dbReference type="EMBL" id="CAJZAG010000013">
    <property type="protein sequence ID" value="CAG9184691.1"/>
    <property type="molecule type" value="Genomic_DNA"/>
</dbReference>
<evidence type="ECO:0000256" key="1">
    <source>
        <dbReference type="ARBA" id="ARBA00009437"/>
    </source>
</evidence>
<dbReference type="InterPro" id="IPR036390">
    <property type="entry name" value="WH_DNA-bd_sf"/>
</dbReference>
<dbReference type="Pfam" id="PF00126">
    <property type="entry name" value="HTH_1"/>
    <property type="match status" value="1"/>
</dbReference>
<sequence>MDLTELEIFRTVAQEQSVTRAAAVLDRAQSNVTTRVKQLEESLGVSLFRRDSKRMMLTPEGQRFLGYANRLLALAEEARQSMQQAVPTGRLRIGSMEAAAASRLPHPLARFHQQWPDVEVEIQTGTTQFLADAVAGHRLDCAIVAHPSPELSRSGPSPEFGAGLEGTYLFTEELVLVVPASHKRVRRPSDLEVRSLAAFARGCTYRQCALDWLGSEGDGVQREIKVLEMSSYHAMLASVSAGAAVAIVPKSLLEQHRYTLDVQTVNLRKVHSYLIRREGFHTVAYEAFLEELQRV</sequence>
<keyword evidence="7" id="KW-1185">Reference proteome</keyword>
<dbReference type="Proteomes" id="UP000706525">
    <property type="component" value="Unassembled WGS sequence"/>
</dbReference>
<evidence type="ECO:0000313" key="6">
    <source>
        <dbReference type="EMBL" id="CAG9184691.1"/>
    </source>
</evidence>
<dbReference type="Gene3D" id="3.40.190.290">
    <property type="match status" value="1"/>
</dbReference>
<evidence type="ECO:0000313" key="7">
    <source>
        <dbReference type="Proteomes" id="UP000706525"/>
    </source>
</evidence>
<dbReference type="InterPro" id="IPR036388">
    <property type="entry name" value="WH-like_DNA-bd_sf"/>
</dbReference>
<comment type="caution">
    <text evidence="6">The sequence shown here is derived from an EMBL/GenBank/DDBJ whole genome shotgun (WGS) entry which is preliminary data.</text>
</comment>
<dbReference type="Gene3D" id="1.10.10.10">
    <property type="entry name" value="Winged helix-like DNA-binding domain superfamily/Winged helix DNA-binding domain"/>
    <property type="match status" value="1"/>
</dbReference>
<dbReference type="InterPro" id="IPR000847">
    <property type="entry name" value="LysR_HTH_N"/>
</dbReference>
<feature type="domain" description="HTH lysR-type" evidence="5">
    <location>
        <begin position="1"/>
        <end position="58"/>
    </location>
</feature>
<protein>
    <submittedName>
        <fullName evidence="6">HTH-type transcriptional regulator GltR</fullName>
    </submittedName>
</protein>
<reference evidence="6 7" key="1">
    <citation type="submission" date="2021-08" db="EMBL/GenBank/DDBJ databases">
        <authorList>
            <person name="Peeters C."/>
        </authorList>
    </citation>
    <scope>NUCLEOTIDE SEQUENCE [LARGE SCALE GENOMIC DNA]</scope>
    <source>
        <strain evidence="6 7">LMG 32289</strain>
    </source>
</reference>
<evidence type="ECO:0000256" key="4">
    <source>
        <dbReference type="ARBA" id="ARBA00023163"/>
    </source>
</evidence>
<dbReference type="SUPFAM" id="SSF53850">
    <property type="entry name" value="Periplasmic binding protein-like II"/>
    <property type="match status" value="1"/>
</dbReference>
<keyword evidence="4" id="KW-0804">Transcription</keyword>